<feature type="transmembrane region" description="Helical" evidence="2">
    <location>
        <begin position="91"/>
        <end position="118"/>
    </location>
</feature>
<dbReference type="RefSeq" id="WP_029601331.1">
    <property type="nucleotide sequence ID" value="NZ_CP025958.1"/>
</dbReference>
<dbReference type="KEGG" id="gog:C1280_29830"/>
<keyword evidence="4" id="KW-1185">Reference proteome</keyword>
<accession>A0A2Z3H8N6</accession>
<dbReference type="AlphaFoldDB" id="A0A2Z3H8N6"/>
<sequence length="514" mass="54622">MPQDVTCPACEATFPVTESRTAFTAACPHCDAEMIVEFRKPAAPPEPGQPRHELHVTPGALPAPELPRPRTKRDIDGEDAEPRRASGSAAIVLLSGGCGMLMVLGGLGLTAWVLFGLIGTTVPATYKRPGTNPPAINRVNPPSNTFTPQNNTFNPPRNTFVPPNSPFIPPQPKDTFDLRPVTVALPSITPAPLEADPATVKLERVGTVAVGGGGRYLVMHLPDKGQLTVFDTSAGQFTATVPADTGDAHLTAGVSKVVLAAPNSRIFRVYALPGLTKEYDSTGPGGIRGMAMGSRTNGPMATVEVFGEVKLWDIGASGITEVEGASGKLGVHWHDRCLRAAPDGTAFSTYDGLHSRQNAILLTNQNRKWQVSADSYPVPYPGVDGNFYGNGIVVSKAYQDQRVGGIGASSGVWFVPSVSSKDYFLKVAPQTVGFAPNQQKTLAVSVHKGRNSEAAAPGTTVLSDLPEFEGMVDAFSGNVNVACDQHFFLIPQAKLFITITAKRDRLVVRRIDPR</sequence>
<keyword evidence="2" id="KW-0812">Transmembrane</keyword>
<dbReference type="Proteomes" id="UP000245802">
    <property type="component" value="Chromosome"/>
</dbReference>
<organism evidence="3 4">
    <name type="scientific">Gemmata obscuriglobus</name>
    <dbReference type="NCBI Taxonomy" id="114"/>
    <lineage>
        <taxon>Bacteria</taxon>
        <taxon>Pseudomonadati</taxon>
        <taxon>Planctomycetota</taxon>
        <taxon>Planctomycetia</taxon>
        <taxon>Gemmatales</taxon>
        <taxon>Gemmataceae</taxon>
        <taxon>Gemmata</taxon>
    </lineage>
</organism>
<evidence type="ECO:0000256" key="2">
    <source>
        <dbReference type="SAM" id="Phobius"/>
    </source>
</evidence>
<keyword evidence="2" id="KW-0472">Membrane</keyword>
<gene>
    <name evidence="3" type="ORF">C1280_29830</name>
</gene>
<reference evidence="3 4" key="1">
    <citation type="submission" date="2018-01" db="EMBL/GenBank/DDBJ databases">
        <title>G. obscuriglobus.</title>
        <authorList>
            <person name="Franke J."/>
            <person name="Blomberg W."/>
            <person name="Selmecki A."/>
        </authorList>
    </citation>
    <scope>NUCLEOTIDE SEQUENCE [LARGE SCALE GENOMIC DNA]</scope>
    <source>
        <strain evidence="3 4">DSM 5831</strain>
    </source>
</reference>
<evidence type="ECO:0000313" key="4">
    <source>
        <dbReference type="Proteomes" id="UP000245802"/>
    </source>
</evidence>
<keyword evidence="2" id="KW-1133">Transmembrane helix</keyword>
<proteinExistence type="predicted"/>
<feature type="compositionally biased region" description="Basic and acidic residues" evidence="1">
    <location>
        <begin position="72"/>
        <end position="84"/>
    </location>
</feature>
<name>A0A2Z3H8N6_9BACT</name>
<dbReference type="EMBL" id="CP025958">
    <property type="protein sequence ID" value="AWM40772.1"/>
    <property type="molecule type" value="Genomic_DNA"/>
</dbReference>
<evidence type="ECO:0000256" key="1">
    <source>
        <dbReference type="SAM" id="MobiDB-lite"/>
    </source>
</evidence>
<evidence type="ECO:0000313" key="3">
    <source>
        <dbReference type="EMBL" id="AWM40772.1"/>
    </source>
</evidence>
<protein>
    <submittedName>
        <fullName evidence="3">Uncharacterized protein</fullName>
    </submittedName>
</protein>
<feature type="region of interest" description="Disordered" evidence="1">
    <location>
        <begin position="41"/>
        <end position="84"/>
    </location>
</feature>